<comment type="similarity">
    <text evidence="4">Belongs to the TRAFAC class translation factor GTPase superfamily. Classic translation factor GTPase family. BipA subfamily.</text>
</comment>
<keyword evidence="1 4" id="KW-0547">Nucleotide-binding</keyword>
<dbReference type="PANTHER" id="PTHR42908">
    <property type="entry name" value="TRANSLATION ELONGATION FACTOR-RELATED"/>
    <property type="match status" value="1"/>
</dbReference>
<protein>
    <recommendedName>
        <fullName evidence="4">Large ribosomal subunit assembly factor BipA</fullName>
        <ecNumber evidence="4">3.6.5.-</ecNumber>
    </recommendedName>
    <alternativeName>
        <fullName evidence="4">GTP-binding protein BipA</fullName>
    </alternativeName>
</protein>
<dbReference type="InterPro" id="IPR004161">
    <property type="entry name" value="EFTu-like_2"/>
</dbReference>
<dbReference type="InterPro" id="IPR005225">
    <property type="entry name" value="Small_GTP-bd"/>
</dbReference>
<dbReference type="GO" id="GO:0005829">
    <property type="term" value="C:cytosol"/>
    <property type="evidence" value="ECO:0007669"/>
    <property type="project" value="TreeGrafter"/>
</dbReference>
<dbReference type="Pfam" id="PF00679">
    <property type="entry name" value="EFG_C"/>
    <property type="match status" value="1"/>
</dbReference>
<dbReference type="InterPro" id="IPR035651">
    <property type="entry name" value="BipA_V"/>
</dbReference>
<organism evidence="6">
    <name type="scientific">Planktothricoides raciborskii GIHE-MW2</name>
    <dbReference type="NCBI Taxonomy" id="2792601"/>
    <lineage>
        <taxon>Bacteria</taxon>
        <taxon>Bacillati</taxon>
        <taxon>Cyanobacteriota</taxon>
        <taxon>Cyanophyceae</taxon>
        <taxon>Oscillatoriophycideae</taxon>
        <taxon>Oscillatoriales</taxon>
        <taxon>Oscillatoriaceae</taxon>
        <taxon>Planktothricoides</taxon>
    </lineage>
</organism>
<dbReference type="GO" id="GO:0003924">
    <property type="term" value="F:GTPase activity"/>
    <property type="evidence" value="ECO:0007669"/>
    <property type="project" value="UniProtKB-UniRule"/>
</dbReference>
<dbReference type="Pfam" id="PF21018">
    <property type="entry name" value="BipA_C"/>
    <property type="match status" value="1"/>
</dbReference>
<dbReference type="FunFam" id="3.40.50.300:FF:000055">
    <property type="entry name" value="GTP-binding protein TypA"/>
    <property type="match status" value="1"/>
</dbReference>
<dbReference type="SUPFAM" id="SSF50447">
    <property type="entry name" value="Translation proteins"/>
    <property type="match status" value="1"/>
</dbReference>
<dbReference type="InterPro" id="IPR047042">
    <property type="entry name" value="BipA_II"/>
</dbReference>
<dbReference type="GO" id="GO:0005525">
    <property type="term" value="F:GTP binding"/>
    <property type="evidence" value="ECO:0007669"/>
    <property type="project" value="UniProtKB-UniRule"/>
</dbReference>
<comment type="subcellular location">
    <subcellularLocation>
        <location evidence="4">Cytoplasm</location>
    </subcellularLocation>
    <text evidence="4">Binds to ribosomes.</text>
</comment>
<dbReference type="HAMAP" id="MF_00849">
    <property type="entry name" value="BipA"/>
    <property type="match status" value="1"/>
</dbReference>
<keyword evidence="2 4" id="KW-0342">GTP-binding</keyword>
<comment type="subunit">
    <text evidence="4">Monomer.</text>
</comment>
<dbReference type="InterPro" id="IPR047043">
    <property type="entry name" value="BipA_III"/>
</dbReference>
<dbReference type="NCBIfam" id="TIGR01394">
    <property type="entry name" value="TypA_BipA"/>
    <property type="match status" value="1"/>
</dbReference>
<keyword evidence="4" id="KW-0963">Cytoplasm</keyword>
<feature type="binding site" evidence="4">
    <location>
        <begin position="128"/>
        <end position="131"/>
    </location>
    <ligand>
        <name>GTP</name>
        <dbReference type="ChEBI" id="CHEBI:37565"/>
    </ligand>
</feature>
<comment type="catalytic activity">
    <reaction evidence="3 4">
        <text>GTP + H2O = GDP + phosphate + H(+)</text>
        <dbReference type="Rhea" id="RHEA:19669"/>
        <dbReference type="ChEBI" id="CHEBI:15377"/>
        <dbReference type="ChEBI" id="CHEBI:15378"/>
        <dbReference type="ChEBI" id="CHEBI:37565"/>
        <dbReference type="ChEBI" id="CHEBI:43474"/>
        <dbReference type="ChEBI" id="CHEBI:58189"/>
    </reaction>
</comment>
<dbReference type="InterPro" id="IPR027417">
    <property type="entry name" value="P-loop_NTPase"/>
</dbReference>
<dbReference type="InterPro" id="IPR031157">
    <property type="entry name" value="G_TR_CS"/>
</dbReference>
<dbReference type="NCBIfam" id="TIGR00231">
    <property type="entry name" value="small_GTP"/>
    <property type="match status" value="1"/>
</dbReference>
<dbReference type="PRINTS" id="PR00315">
    <property type="entry name" value="ELONGATNFCT"/>
</dbReference>
<sequence>MSLPIRNVAIIAHVDHGKTTLVDALLKQSGIFREGEDVPDCVMDSNPLERERGITILSKNTAVRYKDTLINIVDTPGHADFGGEVERVLGMVDGCLLIVDANEGPMPQTRFVLKKALEKGLRPIVVVNKIDRPRAEPHGAVDKVLDLFLELGADDDQCEFPYLFASGLDGYAKKNLEEEGVDMQPLFEEILAHVPAPVGDPTKPLQLQVTTLDYSEYIGRIVIGRIHNGTIKAGQQAALVKEDGSIVKAKITKLMGFEGLSRVEIAESSAGNLVAVAGFADANIGETITCPNEPQALPLIKVDEPTLQMTFWVNDSPFAGQEGTFVTSRQLRDRLMRELETNVALRVEEADTPDKLLVSGRGELHLGILIETMRREGYEFQVSQPQVIYREIGGQPCEPFECLVLDVPEEAVGACIERLGQRKGEMQDMRVITGGRTQLEFAIPARGLIGFRGEFLRITRGEGIMNHSFLDYRPLSGDVETRRNGVIVAFEEGTATFYALKNAEDRGVFFITPGTKVYKGMIVGEHNRAQDLDLNVCKTKQLTNMRSASGDELVQLQTPIDMSLERALEYISSDELLEVTPESIRLRKMNAKKLAKR</sequence>
<evidence type="ECO:0000256" key="4">
    <source>
        <dbReference type="HAMAP-Rule" id="MF_00849"/>
    </source>
</evidence>
<dbReference type="GO" id="GO:1990904">
    <property type="term" value="C:ribonucleoprotein complex"/>
    <property type="evidence" value="ECO:0007669"/>
    <property type="project" value="TreeGrafter"/>
</dbReference>
<dbReference type="PROSITE" id="PS51722">
    <property type="entry name" value="G_TR_2"/>
    <property type="match status" value="1"/>
</dbReference>
<dbReference type="Gene3D" id="3.30.70.870">
    <property type="entry name" value="Elongation Factor G (Translational Gtpase), domain 3"/>
    <property type="match status" value="1"/>
</dbReference>
<dbReference type="InterPro" id="IPR048876">
    <property type="entry name" value="BipA_C"/>
</dbReference>
<gene>
    <name evidence="6" type="primary">typA</name>
    <name evidence="4" type="synonym">bipA</name>
    <name evidence="6" type="ORF">ABWT76_005490</name>
</gene>
<dbReference type="CDD" id="cd03691">
    <property type="entry name" value="BipA_TypA_II"/>
    <property type="match status" value="1"/>
</dbReference>
<dbReference type="PANTHER" id="PTHR42908:SF8">
    <property type="entry name" value="TR-TYPE G DOMAIN-CONTAINING PROTEIN"/>
    <property type="match status" value="1"/>
</dbReference>
<dbReference type="Pfam" id="PF03144">
    <property type="entry name" value="GTP_EFTU_D2"/>
    <property type="match status" value="1"/>
</dbReference>
<dbReference type="GO" id="GO:0010467">
    <property type="term" value="P:gene expression"/>
    <property type="evidence" value="ECO:0007669"/>
    <property type="project" value="UniProtKB-ARBA"/>
</dbReference>
<dbReference type="GO" id="GO:0009409">
    <property type="term" value="P:response to cold"/>
    <property type="evidence" value="ECO:0007669"/>
    <property type="project" value="UniProtKB-ARBA"/>
</dbReference>
<dbReference type="CDD" id="cd16263">
    <property type="entry name" value="BipA_III"/>
    <property type="match status" value="1"/>
</dbReference>
<proteinExistence type="inferred from homology"/>
<dbReference type="FunFam" id="3.30.70.240:FF:000002">
    <property type="entry name" value="GTP-binding protein TypA"/>
    <property type="match status" value="1"/>
</dbReference>
<keyword evidence="4" id="KW-0820">tRNA-binding</keyword>
<dbReference type="InterPro" id="IPR042116">
    <property type="entry name" value="TypA/BipA_C"/>
</dbReference>
<reference evidence="6" key="1">
    <citation type="submission" date="2024-07" db="EMBL/GenBank/DDBJ databases">
        <authorList>
            <person name="Kim Y.J."/>
            <person name="Jeong J.Y."/>
        </authorList>
    </citation>
    <scope>NUCLEOTIDE SEQUENCE</scope>
    <source>
        <strain evidence="6">GIHE-MW2</strain>
    </source>
</reference>
<dbReference type="Pfam" id="PF00009">
    <property type="entry name" value="GTP_EFTU"/>
    <property type="match status" value="1"/>
</dbReference>
<dbReference type="InterPro" id="IPR047041">
    <property type="entry name" value="BipA_GTP-bd_dom"/>
</dbReference>
<dbReference type="SUPFAM" id="SSF52540">
    <property type="entry name" value="P-loop containing nucleoside triphosphate hydrolases"/>
    <property type="match status" value="1"/>
</dbReference>
<dbReference type="CDD" id="cd03710">
    <property type="entry name" value="BipA_TypA_C"/>
    <property type="match status" value="1"/>
</dbReference>
<dbReference type="FunFam" id="2.40.50.250:FF:000001">
    <property type="entry name" value="GTP-binding protein TypA"/>
    <property type="match status" value="1"/>
</dbReference>
<dbReference type="Gene3D" id="3.40.50.300">
    <property type="entry name" value="P-loop containing nucleotide triphosphate hydrolases"/>
    <property type="match status" value="1"/>
</dbReference>
<dbReference type="GO" id="GO:0000027">
    <property type="term" value="P:ribosomal large subunit assembly"/>
    <property type="evidence" value="ECO:0007669"/>
    <property type="project" value="UniProtKB-UniRule"/>
</dbReference>
<keyword evidence="4" id="KW-0694">RNA-binding</keyword>
<dbReference type="Gene3D" id="2.40.50.250">
    <property type="entry name" value="bipa protein"/>
    <property type="match status" value="1"/>
</dbReference>
<evidence type="ECO:0000256" key="3">
    <source>
        <dbReference type="ARBA" id="ARBA00048548"/>
    </source>
</evidence>
<dbReference type="InterPro" id="IPR000795">
    <property type="entry name" value="T_Tr_GTP-bd_dom"/>
</dbReference>
<accession>A0AAU8JD32</accession>
<dbReference type="GO" id="GO:0000049">
    <property type="term" value="F:tRNA binding"/>
    <property type="evidence" value="ECO:0007669"/>
    <property type="project" value="UniProtKB-KW"/>
</dbReference>
<dbReference type="InterPro" id="IPR000640">
    <property type="entry name" value="EFG_V-like"/>
</dbReference>
<dbReference type="PROSITE" id="PS00301">
    <property type="entry name" value="G_TR_1"/>
    <property type="match status" value="1"/>
</dbReference>
<keyword evidence="4" id="KW-0690">Ribosome biogenesis</keyword>
<evidence type="ECO:0000259" key="5">
    <source>
        <dbReference type="PROSITE" id="PS51722"/>
    </source>
</evidence>
<dbReference type="Gene3D" id="3.30.70.240">
    <property type="match status" value="1"/>
</dbReference>
<dbReference type="RefSeq" id="WP_054467597.1">
    <property type="nucleotide sequence ID" value="NZ_CP159837.1"/>
</dbReference>
<dbReference type="FunFam" id="2.40.30.10:FF:000016">
    <property type="entry name" value="GTP-binding protein TypA"/>
    <property type="match status" value="1"/>
</dbReference>
<dbReference type="GO" id="GO:0019843">
    <property type="term" value="F:rRNA binding"/>
    <property type="evidence" value="ECO:0007669"/>
    <property type="project" value="UniProtKB-KW"/>
</dbReference>
<dbReference type="EC" id="3.6.5.-" evidence="4"/>
<evidence type="ECO:0000256" key="1">
    <source>
        <dbReference type="ARBA" id="ARBA00022741"/>
    </source>
</evidence>
<comment type="function">
    <text evidence="4">A 50S ribosomal subunit assembly protein with GTPase activity, required for 50S subunit assembly at low temperatures, may also play a role in translation. Binds GTP and analogs. Binds the 70S ribosome between the 30S and 50S subunits, in a similar position as ribosome-bound EF-G; it contacts a number of ribosomal proteins, both rRNAs and the A-site tRNA.</text>
</comment>
<dbReference type="EMBL" id="CP159837">
    <property type="protein sequence ID" value="XCM36716.1"/>
    <property type="molecule type" value="Genomic_DNA"/>
</dbReference>
<keyword evidence="4" id="KW-0378">Hydrolase</keyword>
<dbReference type="InterPro" id="IPR035647">
    <property type="entry name" value="EFG_III/V"/>
</dbReference>
<evidence type="ECO:0000256" key="2">
    <source>
        <dbReference type="ARBA" id="ARBA00023134"/>
    </source>
</evidence>
<dbReference type="FunFam" id="3.30.70.870:FF:000003">
    <property type="entry name" value="GTP-binding protein TypA"/>
    <property type="match status" value="1"/>
</dbReference>
<dbReference type="GO" id="GO:0043022">
    <property type="term" value="F:ribosome binding"/>
    <property type="evidence" value="ECO:0007669"/>
    <property type="project" value="UniProtKB-UniRule"/>
</dbReference>
<feature type="domain" description="Tr-type G" evidence="5">
    <location>
        <begin position="3"/>
        <end position="198"/>
    </location>
</feature>
<dbReference type="InterPro" id="IPR006298">
    <property type="entry name" value="BipA"/>
</dbReference>
<dbReference type="Gene3D" id="2.40.30.10">
    <property type="entry name" value="Translation factors"/>
    <property type="match status" value="1"/>
</dbReference>
<dbReference type="SUPFAM" id="SSF54980">
    <property type="entry name" value="EF-G C-terminal domain-like"/>
    <property type="match status" value="2"/>
</dbReference>
<feature type="binding site" evidence="4">
    <location>
        <begin position="15"/>
        <end position="20"/>
    </location>
    <ligand>
        <name>GTP</name>
        <dbReference type="ChEBI" id="CHEBI:37565"/>
    </ligand>
</feature>
<dbReference type="AlphaFoldDB" id="A0AAU8JD32"/>
<dbReference type="InterPro" id="IPR009000">
    <property type="entry name" value="Transl_B-barrel_sf"/>
</dbReference>
<dbReference type="CDD" id="cd01891">
    <property type="entry name" value="TypA_BipA"/>
    <property type="match status" value="1"/>
</dbReference>
<name>A0AAU8JD32_9CYAN</name>
<evidence type="ECO:0000313" key="6">
    <source>
        <dbReference type="EMBL" id="XCM36716.1"/>
    </source>
</evidence>
<keyword evidence="4" id="KW-0699">rRNA-binding</keyword>